<feature type="transmembrane region" description="Helical" evidence="8">
    <location>
        <begin position="452"/>
        <end position="471"/>
    </location>
</feature>
<evidence type="ECO:0000259" key="9">
    <source>
        <dbReference type="PROSITE" id="PS50850"/>
    </source>
</evidence>
<evidence type="ECO:0000313" key="11">
    <source>
        <dbReference type="Proteomes" id="UP001497453"/>
    </source>
</evidence>
<feature type="transmembrane region" description="Helical" evidence="8">
    <location>
        <begin position="214"/>
        <end position="234"/>
    </location>
</feature>
<evidence type="ECO:0000256" key="8">
    <source>
        <dbReference type="SAM" id="Phobius"/>
    </source>
</evidence>
<feature type="transmembrane region" description="Helical" evidence="8">
    <location>
        <begin position="333"/>
        <end position="352"/>
    </location>
</feature>
<feature type="transmembrane region" description="Helical" evidence="8">
    <location>
        <begin position="364"/>
        <end position="382"/>
    </location>
</feature>
<feature type="compositionally biased region" description="Polar residues" evidence="7">
    <location>
        <begin position="1"/>
        <end position="12"/>
    </location>
</feature>
<feature type="transmembrane region" description="Helical" evidence="8">
    <location>
        <begin position="123"/>
        <end position="146"/>
    </location>
</feature>
<evidence type="ECO:0000256" key="2">
    <source>
        <dbReference type="ARBA" id="ARBA00008335"/>
    </source>
</evidence>
<dbReference type="InterPro" id="IPR020846">
    <property type="entry name" value="MFS_dom"/>
</dbReference>
<reference evidence="11" key="1">
    <citation type="submission" date="2024-04" db="EMBL/GenBank/DDBJ databases">
        <authorList>
            <person name="Shaw F."/>
            <person name="Minotto A."/>
        </authorList>
    </citation>
    <scope>NUCLEOTIDE SEQUENCE [LARGE SCALE GENOMIC DNA]</scope>
</reference>
<dbReference type="PROSITE" id="PS50850">
    <property type="entry name" value="MFS"/>
    <property type="match status" value="1"/>
</dbReference>
<feature type="region of interest" description="Disordered" evidence="7">
    <location>
        <begin position="1"/>
        <end position="37"/>
    </location>
</feature>
<feature type="transmembrane region" description="Helical" evidence="8">
    <location>
        <begin position="388"/>
        <end position="406"/>
    </location>
</feature>
<sequence>MSSTQTEVQTTAEAKLGPSSSASIRARSPQPPESFLVDQGSEPIQLAELGHRNSHGSKSQVDVAKNSATPSVASFFEQTSKSTRWKANLQFFTLCWTLFLAGWNDGTTGPLLPRIQSVYHVGYAVVSLIFVFNCIGFVSAAAANVYLTDRFGFGKVMVLGSMAQVIGYAIASPAPPFPVLVLAYAINGFGLALQDAGANGYVASYKHGAVTKMGVLHAVYGVGALTAPLVATQFSHMPRWSFHFLTSLGIALSNVILLTAVFRLKTQDECLAQIGQLPQETSSTNEDNKYRQIFRMKEVHLLAVFILIYVGVEVTLGGWIVTYVIKERGGGTSSGYVSSGFFGGLTLGRVALLWVNKKIGERRVIFIYVVLAIALELVVWLVPSLIGGAVAVSFVGLLLGPIYPIVMNHSARILPPWLLTGSIGWIAGFGQAGSAFLPFLTGAIASSKGIGSLQPLVVSMMGFMLFLWFMVPNSARRVD</sequence>
<name>A0ABP1CXP5_9APHY</name>
<feature type="compositionally biased region" description="Low complexity" evidence="7">
    <location>
        <begin position="18"/>
        <end position="28"/>
    </location>
</feature>
<dbReference type="Gene3D" id="1.20.1250.20">
    <property type="entry name" value="MFS general substrate transporter like domains"/>
    <property type="match status" value="2"/>
</dbReference>
<dbReference type="Pfam" id="PF07690">
    <property type="entry name" value="MFS_1"/>
    <property type="match status" value="1"/>
</dbReference>
<keyword evidence="3" id="KW-0813">Transport</keyword>
<feature type="transmembrane region" description="Helical" evidence="8">
    <location>
        <begin position="418"/>
        <end position="440"/>
    </location>
</feature>
<keyword evidence="11" id="KW-1185">Reference proteome</keyword>
<comment type="similarity">
    <text evidence="2">Belongs to the major facilitator superfamily.</text>
</comment>
<feature type="domain" description="Major facilitator superfamily (MFS) profile" evidence="9">
    <location>
        <begin position="90"/>
        <end position="475"/>
    </location>
</feature>
<dbReference type="EMBL" id="OZ037954">
    <property type="protein sequence ID" value="CAL1699434.1"/>
    <property type="molecule type" value="Genomic_DNA"/>
</dbReference>
<evidence type="ECO:0000256" key="4">
    <source>
        <dbReference type="ARBA" id="ARBA00022692"/>
    </source>
</evidence>
<organism evidence="10 11">
    <name type="scientific">Somion occarium</name>
    <dbReference type="NCBI Taxonomy" id="3059160"/>
    <lineage>
        <taxon>Eukaryota</taxon>
        <taxon>Fungi</taxon>
        <taxon>Dikarya</taxon>
        <taxon>Basidiomycota</taxon>
        <taxon>Agaricomycotina</taxon>
        <taxon>Agaricomycetes</taxon>
        <taxon>Polyporales</taxon>
        <taxon>Cerrenaceae</taxon>
        <taxon>Somion</taxon>
    </lineage>
</organism>
<comment type="subcellular location">
    <subcellularLocation>
        <location evidence="1">Endomembrane system</location>
        <topology evidence="1">Multi-pass membrane protein</topology>
    </subcellularLocation>
</comment>
<dbReference type="InterPro" id="IPR051788">
    <property type="entry name" value="MFS_Transporter"/>
</dbReference>
<dbReference type="PANTHER" id="PTHR23514">
    <property type="entry name" value="BYPASS OF STOP CODON PROTEIN 6"/>
    <property type="match status" value="1"/>
</dbReference>
<evidence type="ECO:0000256" key="3">
    <source>
        <dbReference type="ARBA" id="ARBA00022448"/>
    </source>
</evidence>
<dbReference type="Proteomes" id="UP001497453">
    <property type="component" value="Chromosome 11"/>
</dbReference>
<evidence type="ECO:0000256" key="5">
    <source>
        <dbReference type="ARBA" id="ARBA00022989"/>
    </source>
</evidence>
<accession>A0ABP1CXP5</accession>
<evidence type="ECO:0000256" key="6">
    <source>
        <dbReference type="ARBA" id="ARBA00023136"/>
    </source>
</evidence>
<feature type="transmembrane region" description="Helical" evidence="8">
    <location>
        <begin position="299"/>
        <end position="321"/>
    </location>
</feature>
<keyword evidence="4 8" id="KW-0812">Transmembrane</keyword>
<dbReference type="InterPro" id="IPR036259">
    <property type="entry name" value="MFS_trans_sf"/>
</dbReference>
<gene>
    <name evidence="10" type="ORF">GFSPODELE1_LOCUS2673</name>
</gene>
<evidence type="ECO:0000313" key="10">
    <source>
        <dbReference type="EMBL" id="CAL1699434.1"/>
    </source>
</evidence>
<protein>
    <recommendedName>
        <fullName evidence="9">Major facilitator superfamily (MFS) profile domain-containing protein</fullName>
    </recommendedName>
</protein>
<dbReference type="PANTHER" id="PTHR23514:SF3">
    <property type="entry name" value="BYPASS OF STOP CODON PROTEIN 6"/>
    <property type="match status" value="1"/>
</dbReference>
<dbReference type="InterPro" id="IPR011701">
    <property type="entry name" value="MFS"/>
</dbReference>
<dbReference type="SUPFAM" id="SSF103473">
    <property type="entry name" value="MFS general substrate transporter"/>
    <property type="match status" value="1"/>
</dbReference>
<evidence type="ECO:0000256" key="7">
    <source>
        <dbReference type="SAM" id="MobiDB-lite"/>
    </source>
</evidence>
<proteinExistence type="inferred from homology"/>
<evidence type="ECO:0000256" key="1">
    <source>
        <dbReference type="ARBA" id="ARBA00004127"/>
    </source>
</evidence>
<keyword evidence="6 8" id="KW-0472">Membrane</keyword>
<feature type="transmembrane region" description="Helical" evidence="8">
    <location>
        <begin position="240"/>
        <end position="262"/>
    </location>
</feature>
<keyword evidence="5 8" id="KW-1133">Transmembrane helix</keyword>